<name>A0A8J5RXQ5_ZIZPA</name>
<gene>
    <name evidence="1" type="ORF">GUJ93_ZPchr0008g12076</name>
</gene>
<keyword evidence="2" id="KW-1185">Reference proteome</keyword>
<proteinExistence type="predicted"/>
<dbReference type="AlphaFoldDB" id="A0A8J5RXQ5"/>
<accession>A0A8J5RXQ5</accession>
<dbReference type="EMBL" id="JAAALK010000290">
    <property type="protein sequence ID" value="KAG8047979.1"/>
    <property type="molecule type" value="Genomic_DNA"/>
</dbReference>
<reference evidence="1" key="2">
    <citation type="submission" date="2021-02" db="EMBL/GenBank/DDBJ databases">
        <authorList>
            <person name="Kimball J.A."/>
            <person name="Haas M.W."/>
            <person name="Macchietto M."/>
            <person name="Kono T."/>
            <person name="Duquette J."/>
            <person name="Shao M."/>
        </authorList>
    </citation>
    <scope>NUCLEOTIDE SEQUENCE</scope>
    <source>
        <tissue evidence="1">Fresh leaf tissue</tissue>
    </source>
</reference>
<sequence length="105" mass="11827">MSFSQVHVKVKMSKGGPHIALYELCKNLQWPIPTMEFEKVPRSSIVCSLPWWFFPESCPQAFAFASTITLHIPNADVIILIGDGRVDKKSSHNSAALLLLCELQW</sequence>
<protein>
    <submittedName>
        <fullName evidence="1">Uncharacterized protein</fullName>
    </submittedName>
</protein>
<evidence type="ECO:0000313" key="2">
    <source>
        <dbReference type="Proteomes" id="UP000729402"/>
    </source>
</evidence>
<dbReference type="Proteomes" id="UP000729402">
    <property type="component" value="Unassembled WGS sequence"/>
</dbReference>
<organism evidence="1 2">
    <name type="scientific">Zizania palustris</name>
    <name type="common">Northern wild rice</name>
    <dbReference type="NCBI Taxonomy" id="103762"/>
    <lineage>
        <taxon>Eukaryota</taxon>
        <taxon>Viridiplantae</taxon>
        <taxon>Streptophyta</taxon>
        <taxon>Embryophyta</taxon>
        <taxon>Tracheophyta</taxon>
        <taxon>Spermatophyta</taxon>
        <taxon>Magnoliopsida</taxon>
        <taxon>Liliopsida</taxon>
        <taxon>Poales</taxon>
        <taxon>Poaceae</taxon>
        <taxon>BOP clade</taxon>
        <taxon>Oryzoideae</taxon>
        <taxon>Oryzeae</taxon>
        <taxon>Zizaniinae</taxon>
        <taxon>Zizania</taxon>
    </lineage>
</organism>
<evidence type="ECO:0000313" key="1">
    <source>
        <dbReference type="EMBL" id="KAG8047979.1"/>
    </source>
</evidence>
<dbReference type="OrthoDB" id="1726534at2759"/>
<reference evidence="1" key="1">
    <citation type="journal article" date="2021" name="bioRxiv">
        <title>Whole Genome Assembly and Annotation of Northern Wild Rice, Zizania palustris L., Supports a Whole Genome Duplication in the Zizania Genus.</title>
        <authorList>
            <person name="Haas M."/>
            <person name="Kono T."/>
            <person name="Macchietto M."/>
            <person name="Millas R."/>
            <person name="McGilp L."/>
            <person name="Shao M."/>
            <person name="Duquette J."/>
            <person name="Hirsch C.N."/>
            <person name="Kimball J."/>
        </authorList>
    </citation>
    <scope>NUCLEOTIDE SEQUENCE</scope>
    <source>
        <tissue evidence="1">Fresh leaf tissue</tissue>
    </source>
</reference>
<comment type="caution">
    <text evidence="1">The sequence shown here is derived from an EMBL/GenBank/DDBJ whole genome shotgun (WGS) entry which is preliminary data.</text>
</comment>